<evidence type="ECO:0000259" key="1">
    <source>
        <dbReference type="Pfam" id="PF13086"/>
    </source>
</evidence>
<dbReference type="Gene3D" id="3.40.50.300">
    <property type="entry name" value="P-loop containing nucleotide triphosphate hydrolases"/>
    <property type="match status" value="1"/>
</dbReference>
<proteinExistence type="predicted"/>
<evidence type="ECO:0000313" key="3">
    <source>
        <dbReference type="Proteomes" id="UP000224634"/>
    </source>
</evidence>
<feature type="domain" description="DNA2/NAM7 helicase helicase" evidence="1">
    <location>
        <begin position="66"/>
        <end position="136"/>
    </location>
</feature>
<keyword evidence="3" id="KW-1185">Reference proteome</keyword>
<dbReference type="SUPFAM" id="SSF52540">
    <property type="entry name" value="P-loop containing nucleoside triphosphate hydrolases"/>
    <property type="match status" value="1"/>
</dbReference>
<comment type="caution">
    <text evidence="2">The sequence shown here is derived from an EMBL/GenBank/DDBJ whole genome shotgun (WGS) entry which is preliminary data.</text>
</comment>
<dbReference type="STRING" id="1447883.A0A2B7XAD7"/>
<gene>
    <name evidence="2" type="ORF">AJ80_08288</name>
</gene>
<protein>
    <recommendedName>
        <fullName evidence="1">DNA2/NAM7 helicase helicase domain-containing protein</fullName>
    </recommendedName>
</protein>
<sequence length="197" mass="22772">MGAAARRFRVQQHTCSRPDSERASERANAAKPSYTKYRVSCASVRIVLELFMCLVRSSRLRWESLVELFFRIQMWLCTLLDDGCFKLYSAFEPVFILIDEAARRTEPAMWPILSCYNPHAYILFGDHQQLRSTAMSSCSVNDPRIEAKVLQNRLAPQLAKYLFARLIENGMKHVMFTGEHCMQRQIAHVVLGKHLSR</sequence>
<dbReference type="InterPro" id="IPR027417">
    <property type="entry name" value="P-loop_NTPase"/>
</dbReference>
<name>A0A2B7XAD7_POLH7</name>
<dbReference type="GO" id="GO:0004386">
    <property type="term" value="F:helicase activity"/>
    <property type="evidence" value="ECO:0007669"/>
    <property type="project" value="InterPro"/>
</dbReference>
<reference evidence="2 3" key="1">
    <citation type="submission" date="2017-10" db="EMBL/GenBank/DDBJ databases">
        <title>Comparative genomics in systemic dimorphic fungi from Ajellomycetaceae.</title>
        <authorList>
            <person name="Munoz J.F."/>
            <person name="Mcewen J.G."/>
            <person name="Clay O.K."/>
            <person name="Cuomo C.A."/>
        </authorList>
    </citation>
    <scope>NUCLEOTIDE SEQUENCE [LARGE SCALE GENOMIC DNA]</scope>
    <source>
        <strain evidence="2 3">UAMH7299</strain>
    </source>
</reference>
<dbReference type="EMBL" id="PDNA01000185">
    <property type="protein sequence ID" value="PGH05731.1"/>
    <property type="molecule type" value="Genomic_DNA"/>
</dbReference>
<dbReference type="InterPro" id="IPR041677">
    <property type="entry name" value="DNA2/NAM7_AAA_11"/>
</dbReference>
<dbReference type="AlphaFoldDB" id="A0A2B7XAD7"/>
<dbReference type="Proteomes" id="UP000224634">
    <property type="component" value="Unassembled WGS sequence"/>
</dbReference>
<evidence type="ECO:0000313" key="2">
    <source>
        <dbReference type="EMBL" id="PGH05731.1"/>
    </source>
</evidence>
<dbReference type="Pfam" id="PF13086">
    <property type="entry name" value="AAA_11"/>
    <property type="match status" value="1"/>
</dbReference>
<dbReference type="OrthoDB" id="4326398at2759"/>
<organism evidence="2 3">
    <name type="scientific">Polytolypa hystricis (strain UAMH7299)</name>
    <dbReference type="NCBI Taxonomy" id="1447883"/>
    <lineage>
        <taxon>Eukaryota</taxon>
        <taxon>Fungi</taxon>
        <taxon>Dikarya</taxon>
        <taxon>Ascomycota</taxon>
        <taxon>Pezizomycotina</taxon>
        <taxon>Eurotiomycetes</taxon>
        <taxon>Eurotiomycetidae</taxon>
        <taxon>Onygenales</taxon>
        <taxon>Onygenales incertae sedis</taxon>
        <taxon>Polytolypa</taxon>
    </lineage>
</organism>
<accession>A0A2B7XAD7</accession>